<dbReference type="Proteomes" id="UP000790709">
    <property type="component" value="Unassembled WGS sequence"/>
</dbReference>
<proteinExistence type="predicted"/>
<evidence type="ECO:0000313" key="1">
    <source>
        <dbReference type="EMBL" id="KAH7918310.1"/>
    </source>
</evidence>
<evidence type="ECO:0000313" key="2">
    <source>
        <dbReference type="Proteomes" id="UP000790709"/>
    </source>
</evidence>
<comment type="caution">
    <text evidence="1">The sequence shown here is derived from an EMBL/GenBank/DDBJ whole genome shotgun (WGS) entry which is preliminary data.</text>
</comment>
<protein>
    <submittedName>
        <fullName evidence="1">Uncharacterized protein</fullName>
    </submittedName>
</protein>
<dbReference type="EMBL" id="MU266808">
    <property type="protein sequence ID" value="KAH7918310.1"/>
    <property type="molecule type" value="Genomic_DNA"/>
</dbReference>
<name>A0ACB8AY31_9AGAM</name>
<sequence length="94" mass="10402">MCASALERVRTRVGGEFWRAMNTTWGTPANPLPFTLAPPAACRYSDSRPGLSARRLHQPREDGARAVGWGEEVGRCPVKWGSGVCWTRWSYPPG</sequence>
<organism evidence="1 2">
    <name type="scientific">Leucogyrophana mollusca</name>
    <dbReference type="NCBI Taxonomy" id="85980"/>
    <lineage>
        <taxon>Eukaryota</taxon>
        <taxon>Fungi</taxon>
        <taxon>Dikarya</taxon>
        <taxon>Basidiomycota</taxon>
        <taxon>Agaricomycotina</taxon>
        <taxon>Agaricomycetes</taxon>
        <taxon>Agaricomycetidae</taxon>
        <taxon>Boletales</taxon>
        <taxon>Boletales incertae sedis</taxon>
        <taxon>Leucogyrophana</taxon>
    </lineage>
</organism>
<gene>
    <name evidence="1" type="ORF">BV22DRAFT_911645</name>
</gene>
<reference evidence="1" key="1">
    <citation type="journal article" date="2021" name="New Phytol.">
        <title>Evolutionary innovations through gain and loss of genes in the ectomycorrhizal Boletales.</title>
        <authorList>
            <person name="Wu G."/>
            <person name="Miyauchi S."/>
            <person name="Morin E."/>
            <person name="Kuo A."/>
            <person name="Drula E."/>
            <person name="Varga T."/>
            <person name="Kohler A."/>
            <person name="Feng B."/>
            <person name="Cao Y."/>
            <person name="Lipzen A."/>
            <person name="Daum C."/>
            <person name="Hundley H."/>
            <person name="Pangilinan J."/>
            <person name="Johnson J."/>
            <person name="Barry K."/>
            <person name="LaButti K."/>
            <person name="Ng V."/>
            <person name="Ahrendt S."/>
            <person name="Min B."/>
            <person name="Choi I.G."/>
            <person name="Park H."/>
            <person name="Plett J.M."/>
            <person name="Magnuson J."/>
            <person name="Spatafora J.W."/>
            <person name="Nagy L.G."/>
            <person name="Henrissat B."/>
            <person name="Grigoriev I.V."/>
            <person name="Yang Z.L."/>
            <person name="Xu J."/>
            <person name="Martin F.M."/>
        </authorList>
    </citation>
    <scope>NUCLEOTIDE SEQUENCE</scope>
    <source>
        <strain evidence="1">KUC20120723A-06</strain>
    </source>
</reference>
<keyword evidence="2" id="KW-1185">Reference proteome</keyword>
<accession>A0ACB8AY31</accession>